<keyword evidence="3" id="KW-1185">Reference proteome</keyword>
<dbReference type="InterPro" id="IPR001584">
    <property type="entry name" value="Integrase_cat-core"/>
</dbReference>
<dbReference type="InterPro" id="IPR036397">
    <property type="entry name" value="RNaseH_sf"/>
</dbReference>
<dbReference type="Gene3D" id="3.30.420.10">
    <property type="entry name" value="Ribonuclease H-like superfamily/Ribonuclease H"/>
    <property type="match status" value="1"/>
</dbReference>
<reference evidence="2 3" key="2">
    <citation type="submission" date="2018-11" db="EMBL/GenBank/DDBJ databases">
        <authorList>
            <consortium name="Pathogen Informatics"/>
        </authorList>
    </citation>
    <scope>NUCLEOTIDE SEQUENCE [LARGE SCALE GENOMIC DNA]</scope>
    <source>
        <strain evidence="2 3">Egypt</strain>
    </source>
</reference>
<dbReference type="PANTHER" id="PTHR37984:SF5">
    <property type="entry name" value="PROTEIN NYNRIN-LIKE"/>
    <property type="match status" value="1"/>
</dbReference>
<dbReference type="GO" id="GO:0015074">
    <property type="term" value="P:DNA integration"/>
    <property type="evidence" value="ECO:0007669"/>
    <property type="project" value="InterPro"/>
</dbReference>
<dbReference type="InterPro" id="IPR012337">
    <property type="entry name" value="RNaseH-like_sf"/>
</dbReference>
<proteinExistence type="predicted"/>
<reference evidence="4" key="1">
    <citation type="submission" date="2016-06" db="UniProtKB">
        <authorList>
            <consortium name="WormBaseParasite"/>
        </authorList>
    </citation>
    <scope>IDENTIFICATION</scope>
</reference>
<dbReference type="InterPro" id="IPR050951">
    <property type="entry name" value="Retrovirus_Pol_polyprotein"/>
</dbReference>
<evidence type="ECO:0000313" key="3">
    <source>
        <dbReference type="Proteomes" id="UP000272942"/>
    </source>
</evidence>
<dbReference type="WBParaSite" id="ECPE_0000902301-mRNA-1">
    <property type="protein sequence ID" value="ECPE_0000902301-mRNA-1"/>
    <property type="gene ID" value="ECPE_0000902301"/>
</dbReference>
<dbReference type="PROSITE" id="PS50994">
    <property type="entry name" value="INTEGRASE"/>
    <property type="match status" value="1"/>
</dbReference>
<sequence length="122" mass="13890">MDFYSRWPEVYFTTSPSAEFTIRELRKTFSGGGFPHDNVTDNGSHYTAKKVTYWLNPVSCRYILTPPRDPQSNGSAENFVRTLKSAIASANPSTFNELDRSFHNFLMQRSTFNYGTQSSKAV</sequence>
<gene>
    <name evidence="2" type="ORF">ECPE_LOCUS8995</name>
</gene>
<protein>
    <submittedName>
        <fullName evidence="4">Integrase catalytic domain-containing protein</fullName>
    </submittedName>
</protein>
<dbReference type="Proteomes" id="UP000272942">
    <property type="component" value="Unassembled WGS sequence"/>
</dbReference>
<dbReference type="PANTHER" id="PTHR37984">
    <property type="entry name" value="PROTEIN CBG26694"/>
    <property type="match status" value="1"/>
</dbReference>
<dbReference type="SUPFAM" id="SSF53098">
    <property type="entry name" value="Ribonuclease H-like"/>
    <property type="match status" value="1"/>
</dbReference>
<dbReference type="EMBL" id="UZAN01046766">
    <property type="protein sequence ID" value="VDP84558.1"/>
    <property type="molecule type" value="Genomic_DNA"/>
</dbReference>
<organism evidence="4">
    <name type="scientific">Echinostoma caproni</name>
    <dbReference type="NCBI Taxonomy" id="27848"/>
    <lineage>
        <taxon>Eukaryota</taxon>
        <taxon>Metazoa</taxon>
        <taxon>Spiralia</taxon>
        <taxon>Lophotrochozoa</taxon>
        <taxon>Platyhelminthes</taxon>
        <taxon>Trematoda</taxon>
        <taxon>Digenea</taxon>
        <taxon>Plagiorchiida</taxon>
        <taxon>Echinostomata</taxon>
        <taxon>Echinostomatoidea</taxon>
        <taxon>Echinostomatidae</taxon>
        <taxon>Echinostoma</taxon>
    </lineage>
</organism>
<name>A0A183APW0_9TREM</name>
<accession>A0A183APW0</accession>
<evidence type="ECO:0000313" key="4">
    <source>
        <dbReference type="WBParaSite" id="ECPE_0000902301-mRNA-1"/>
    </source>
</evidence>
<dbReference type="OrthoDB" id="7758825at2759"/>
<evidence type="ECO:0000259" key="1">
    <source>
        <dbReference type="PROSITE" id="PS50994"/>
    </source>
</evidence>
<dbReference type="AlphaFoldDB" id="A0A183APW0"/>
<dbReference type="GO" id="GO:0003676">
    <property type="term" value="F:nucleic acid binding"/>
    <property type="evidence" value="ECO:0007669"/>
    <property type="project" value="InterPro"/>
</dbReference>
<feature type="domain" description="Integrase catalytic" evidence="1">
    <location>
        <begin position="1"/>
        <end position="122"/>
    </location>
</feature>
<evidence type="ECO:0000313" key="2">
    <source>
        <dbReference type="EMBL" id="VDP84558.1"/>
    </source>
</evidence>